<comment type="caution">
    <text evidence="1">The sequence shown here is derived from an EMBL/GenBank/DDBJ whole genome shotgun (WGS) entry which is preliminary data.</text>
</comment>
<evidence type="ECO:0000313" key="1">
    <source>
        <dbReference type="EMBL" id="KAK7496443.1"/>
    </source>
</evidence>
<protein>
    <submittedName>
        <fullName evidence="1">Uncharacterized protein</fullName>
    </submittedName>
</protein>
<proteinExistence type="predicted"/>
<name>A0ABD0LB66_9CAEN</name>
<keyword evidence="2" id="KW-1185">Reference proteome</keyword>
<sequence length="79" mass="9092">MKHRARTHTLQLHSQQQQEIKCISLTSDLQRSQKESERILKYLPIPLQIATKPCFQHVGLSSLVLSSTYWGFLSRASVL</sequence>
<gene>
    <name evidence="1" type="ORF">BaRGS_00012365</name>
</gene>
<dbReference type="Proteomes" id="UP001519460">
    <property type="component" value="Unassembled WGS sequence"/>
</dbReference>
<accession>A0ABD0LB66</accession>
<evidence type="ECO:0000313" key="2">
    <source>
        <dbReference type="Proteomes" id="UP001519460"/>
    </source>
</evidence>
<reference evidence="1 2" key="1">
    <citation type="journal article" date="2023" name="Sci. Data">
        <title>Genome assembly of the Korean intertidal mud-creeper Batillaria attramentaria.</title>
        <authorList>
            <person name="Patra A.K."/>
            <person name="Ho P.T."/>
            <person name="Jun S."/>
            <person name="Lee S.J."/>
            <person name="Kim Y."/>
            <person name="Won Y.J."/>
        </authorList>
    </citation>
    <scope>NUCLEOTIDE SEQUENCE [LARGE SCALE GENOMIC DNA]</scope>
    <source>
        <strain evidence="1">Wonlab-2016</strain>
    </source>
</reference>
<organism evidence="1 2">
    <name type="scientific">Batillaria attramentaria</name>
    <dbReference type="NCBI Taxonomy" id="370345"/>
    <lineage>
        <taxon>Eukaryota</taxon>
        <taxon>Metazoa</taxon>
        <taxon>Spiralia</taxon>
        <taxon>Lophotrochozoa</taxon>
        <taxon>Mollusca</taxon>
        <taxon>Gastropoda</taxon>
        <taxon>Caenogastropoda</taxon>
        <taxon>Sorbeoconcha</taxon>
        <taxon>Cerithioidea</taxon>
        <taxon>Batillariidae</taxon>
        <taxon>Batillaria</taxon>
    </lineage>
</organism>
<dbReference type="EMBL" id="JACVVK020000067">
    <property type="protein sequence ID" value="KAK7496443.1"/>
    <property type="molecule type" value="Genomic_DNA"/>
</dbReference>
<feature type="non-terminal residue" evidence="1">
    <location>
        <position position="79"/>
    </location>
</feature>
<dbReference type="AlphaFoldDB" id="A0ABD0LB66"/>